<dbReference type="GO" id="GO:0005829">
    <property type="term" value="C:cytosol"/>
    <property type="evidence" value="ECO:0007669"/>
    <property type="project" value="TreeGrafter"/>
</dbReference>
<evidence type="ECO:0000259" key="5">
    <source>
        <dbReference type="PROSITE" id="PS51063"/>
    </source>
</evidence>
<dbReference type="CDD" id="cd00038">
    <property type="entry name" value="CAP_ED"/>
    <property type="match status" value="1"/>
</dbReference>
<dbReference type="PRINTS" id="PR00034">
    <property type="entry name" value="HTHCRP"/>
</dbReference>
<comment type="caution">
    <text evidence="6">The sequence shown here is derived from an EMBL/GenBank/DDBJ whole genome shotgun (WGS) entry which is preliminary data.</text>
</comment>
<dbReference type="SUPFAM" id="SSF46785">
    <property type="entry name" value="Winged helix' DNA-binding domain"/>
    <property type="match status" value="1"/>
</dbReference>
<dbReference type="InterPro" id="IPR036390">
    <property type="entry name" value="WH_DNA-bd_sf"/>
</dbReference>
<protein>
    <submittedName>
        <fullName evidence="6">Crp/Fnr family transcriptional regulator</fullName>
    </submittedName>
</protein>
<keyword evidence="2" id="KW-0238">DNA-binding</keyword>
<dbReference type="PANTHER" id="PTHR24567:SF74">
    <property type="entry name" value="HTH-TYPE TRANSCRIPTIONAL REGULATOR ARCR"/>
    <property type="match status" value="1"/>
</dbReference>
<dbReference type="Pfam" id="PF00027">
    <property type="entry name" value="cNMP_binding"/>
    <property type="match status" value="1"/>
</dbReference>
<dbReference type="SMART" id="SM00100">
    <property type="entry name" value="cNMP"/>
    <property type="match status" value="1"/>
</dbReference>
<dbReference type="SUPFAM" id="SSF51206">
    <property type="entry name" value="cAMP-binding domain-like"/>
    <property type="match status" value="1"/>
</dbReference>
<dbReference type="Proteomes" id="UP000011991">
    <property type="component" value="Unassembled WGS sequence"/>
</dbReference>
<keyword evidence="7" id="KW-1185">Reference proteome</keyword>
<dbReference type="FunFam" id="1.10.10.10:FF:000019">
    <property type="entry name" value="Crp/Fnr family transcriptional regulator"/>
    <property type="match status" value="1"/>
</dbReference>
<dbReference type="InterPro" id="IPR012318">
    <property type="entry name" value="HTH_CRP"/>
</dbReference>
<keyword evidence="1" id="KW-0805">Transcription regulation</keyword>
<evidence type="ECO:0000259" key="4">
    <source>
        <dbReference type="PROSITE" id="PS50042"/>
    </source>
</evidence>
<feature type="domain" description="HTH crp-type" evidence="5">
    <location>
        <begin position="309"/>
        <end position="382"/>
    </location>
</feature>
<accession>M5RMW6</accession>
<sequence>MDLSLTLQSRVQLTDGVCVELLSLARGVAKLAFQHSDSLAATYDDLISIRCSGRSFWWFPQGGPRLLVAQLSTGQRFQLGTAINGWIEVVERQSVRLRIVQSSDNCKSERPSPIGIREPSLCGNSLSCKESHTGPSTGQIREKTAMMYGRCRVFTHGGEGIGVPQKVWHLKNNELFRKLQPEQLERLESRSRSRSFSAHSPVYLPSQSAESVFLLASGLVKLCNLTNDGKQSILSFIEPGEIFGELAIFDAEQRDEYVEAVEKSTVVMIPASEVQALLAANHDVSIALTKMIGLRRHRVERRLKNLLFLSNRDRLIHLLLDLAEQFGISESDGIRLRIKLAHQEIANLMGSTRETVTILLGQLKSEGLVDVGRRKIVLVEPEQLATSVHRKLVCLSS</sequence>
<dbReference type="InterPro" id="IPR000595">
    <property type="entry name" value="cNMP-bd_dom"/>
</dbReference>
<evidence type="ECO:0000256" key="2">
    <source>
        <dbReference type="ARBA" id="ARBA00023125"/>
    </source>
</evidence>
<dbReference type="InterPro" id="IPR014710">
    <property type="entry name" value="RmlC-like_jellyroll"/>
</dbReference>
<gene>
    <name evidence="6" type="ORF">RMSM_02418</name>
</gene>
<dbReference type="Gene3D" id="1.10.10.10">
    <property type="entry name" value="Winged helix-like DNA-binding domain superfamily/Winged helix DNA-binding domain"/>
    <property type="match status" value="1"/>
</dbReference>
<reference evidence="6 7" key="1">
    <citation type="journal article" date="2013" name="Mar. Genomics">
        <title>Expression of sulfatases in Rhodopirellula baltica and the diversity of sulfatases in the genus Rhodopirellula.</title>
        <authorList>
            <person name="Wegner C.E."/>
            <person name="Richter-Heitmann T."/>
            <person name="Klindworth A."/>
            <person name="Klockow C."/>
            <person name="Richter M."/>
            <person name="Achstetter T."/>
            <person name="Glockner F.O."/>
            <person name="Harder J."/>
        </authorList>
    </citation>
    <scope>NUCLEOTIDE SEQUENCE [LARGE SCALE GENOMIC DNA]</scope>
    <source>
        <strain evidence="6 7">SM1</strain>
    </source>
</reference>
<dbReference type="RefSeq" id="WP_008695440.1">
    <property type="nucleotide sequence ID" value="NZ_ANOG01000341.1"/>
</dbReference>
<evidence type="ECO:0000256" key="3">
    <source>
        <dbReference type="ARBA" id="ARBA00023163"/>
    </source>
</evidence>
<dbReference type="PROSITE" id="PS50042">
    <property type="entry name" value="CNMP_BINDING_3"/>
    <property type="match status" value="1"/>
</dbReference>
<dbReference type="Pfam" id="PF13545">
    <property type="entry name" value="HTH_Crp_2"/>
    <property type="match status" value="1"/>
</dbReference>
<dbReference type="PANTHER" id="PTHR24567">
    <property type="entry name" value="CRP FAMILY TRANSCRIPTIONAL REGULATORY PROTEIN"/>
    <property type="match status" value="1"/>
</dbReference>
<dbReference type="InterPro" id="IPR018490">
    <property type="entry name" value="cNMP-bd_dom_sf"/>
</dbReference>
<evidence type="ECO:0000313" key="7">
    <source>
        <dbReference type="Proteomes" id="UP000011991"/>
    </source>
</evidence>
<evidence type="ECO:0000313" key="6">
    <source>
        <dbReference type="EMBL" id="EMI20650.1"/>
    </source>
</evidence>
<dbReference type="CDD" id="cd00092">
    <property type="entry name" value="HTH_CRP"/>
    <property type="match status" value="1"/>
</dbReference>
<dbReference type="Gene3D" id="2.60.120.10">
    <property type="entry name" value="Jelly Rolls"/>
    <property type="match status" value="1"/>
</dbReference>
<proteinExistence type="predicted"/>
<feature type="domain" description="Cyclic nucleotide-binding" evidence="4">
    <location>
        <begin position="175"/>
        <end position="284"/>
    </location>
</feature>
<organism evidence="6 7">
    <name type="scientific">Rhodopirellula maiorica SM1</name>
    <dbReference type="NCBI Taxonomy" id="1265738"/>
    <lineage>
        <taxon>Bacteria</taxon>
        <taxon>Pseudomonadati</taxon>
        <taxon>Planctomycetota</taxon>
        <taxon>Planctomycetia</taxon>
        <taxon>Pirellulales</taxon>
        <taxon>Pirellulaceae</taxon>
        <taxon>Novipirellula</taxon>
    </lineage>
</organism>
<dbReference type="GO" id="GO:0003700">
    <property type="term" value="F:DNA-binding transcription factor activity"/>
    <property type="evidence" value="ECO:0007669"/>
    <property type="project" value="TreeGrafter"/>
</dbReference>
<dbReference type="InterPro" id="IPR036388">
    <property type="entry name" value="WH-like_DNA-bd_sf"/>
</dbReference>
<dbReference type="AlphaFoldDB" id="M5RMW6"/>
<dbReference type="PATRIC" id="fig|1265738.3.peg.2425"/>
<dbReference type="GO" id="GO:0003677">
    <property type="term" value="F:DNA binding"/>
    <property type="evidence" value="ECO:0007669"/>
    <property type="project" value="UniProtKB-KW"/>
</dbReference>
<dbReference type="EMBL" id="ANOG01000341">
    <property type="protein sequence ID" value="EMI20650.1"/>
    <property type="molecule type" value="Genomic_DNA"/>
</dbReference>
<dbReference type="InterPro" id="IPR050397">
    <property type="entry name" value="Env_Response_Regulators"/>
</dbReference>
<evidence type="ECO:0000256" key="1">
    <source>
        <dbReference type="ARBA" id="ARBA00023015"/>
    </source>
</evidence>
<name>M5RMW6_9BACT</name>
<keyword evidence="3" id="KW-0804">Transcription</keyword>
<dbReference type="PROSITE" id="PS51063">
    <property type="entry name" value="HTH_CRP_2"/>
    <property type="match status" value="1"/>
</dbReference>
<dbReference type="SMART" id="SM00419">
    <property type="entry name" value="HTH_CRP"/>
    <property type="match status" value="1"/>
</dbReference>